<proteinExistence type="predicted"/>
<gene>
    <name evidence="2" type="ORF">O9K51_08141</name>
</gene>
<keyword evidence="3" id="KW-1185">Reference proteome</keyword>
<dbReference type="AlphaFoldDB" id="A0AB34FII6"/>
<evidence type="ECO:0000256" key="1">
    <source>
        <dbReference type="SAM" id="MobiDB-lite"/>
    </source>
</evidence>
<dbReference type="EMBL" id="JAQHRD010000007">
    <property type="protein sequence ID" value="KAJ6438740.1"/>
    <property type="molecule type" value="Genomic_DNA"/>
</dbReference>
<reference evidence="2" key="1">
    <citation type="submission" date="2023-01" db="EMBL/GenBank/DDBJ databases">
        <title>The growth and conidiation of Purpureocillium lavendulum are regulated by nitrogen source and histone H3K14 acetylation.</title>
        <authorList>
            <person name="Tang P."/>
            <person name="Han J."/>
            <person name="Zhang C."/>
            <person name="Tang P."/>
            <person name="Qi F."/>
            <person name="Zhang K."/>
            <person name="Liang L."/>
        </authorList>
    </citation>
    <scope>NUCLEOTIDE SEQUENCE</scope>
    <source>
        <strain evidence="2">YMF1.00683</strain>
    </source>
</reference>
<feature type="region of interest" description="Disordered" evidence="1">
    <location>
        <begin position="9"/>
        <end position="36"/>
    </location>
</feature>
<feature type="compositionally biased region" description="Basic and acidic residues" evidence="1">
    <location>
        <begin position="18"/>
        <end position="29"/>
    </location>
</feature>
<dbReference type="Proteomes" id="UP001163105">
    <property type="component" value="Unassembled WGS sequence"/>
</dbReference>
<accession>A0AB34FII6</accession>
<evidence type="ECO:0000313" key="3">
    <source>
        <dbReference type="Proteomes" id="UP001163105"/>
    </source>
</evidence>
<organism evidence="2 3">
    <name type="scientific">Purpureocillium lavendulum</name>
    <dbReference type="NCBI Taxonomy" id="1247861"/>
    <lineage>
        <taxon>Eukaryota</taxon>
        <taxon>Fungi</taxon>
        <taxon>Dikarya</taxon>
        <taxon>Ascomycota</taxon>
        <taxon>Pezizomycotina</taxon>
        <taxon>Sordariomycetes</taxon>
        <taxon>Hypocreomycetidae</taxon>
        <taxon>Hypocreales</taxon>
        <taxon>Ophiocordycipitaceae</taxon>
        <taxon>Purpureocillium</taxon>
    </lineage>
</organism>
<name>A0AB34FII6_9HYPO</name>
<sequence length="161" mass="17125">MSAFQAFFIPDSAQEPDCGPHDDDQHSEGAHNAMSKSSLNADTIAPVQPGHNIAPSEILARLHALPFRMAETFGKPENGHDVLATLSAIATLTECCNASFASHDIGGSYQAMVTWLSKNKNHGPARNSPAWLKPIPLASPTPVGATVSFIKVRAITQELKA</sequence>
<protein>
    <submittedName>
        <fullName evidence="2">C6 transcription factor</fullName>
    </submittedName>
</protein>
<evidence type="ECO:0000313" key="2">
    <source>
        <dbReference type="EMBL" id="KAJ6438740.1"/>
    </source>
</evidence>
<comment type="caution">
    <text evidence="2">The sequence shown here is derived from an EMBL/GenBank/DDBJ whole genome shotgun (WGS) entry which is preliminary data.</text>
</comment>